<evidence type="ECO:0000313" key="6">
    <source>
        <dbReference type="EMBL" id="NML93882.1"/>
    </source>
</evidence>
<dbReference type="EMBL" id="JABBGM010000003">
    <property type="protein sequence ID" value="NML93882.1"/>
    <property type="molecule type" value="Genomic_DNA"/>
</dbReference>
<dbReference type="InterPro" id="IPR036271">
    <property type="entry name" value="Tet_transcr_reg_TetR-rel_C_sf"/>
</dbReference>
<dbReference type="AlphaFoldDB" id="A0A7Y0BNS8"/>
<keyword evidence="3" id="KW-0804">Transcription</keyword>
<feature type="domain" description="HTH tetR-type" evidence="5">
    <location>
        <begin position="9"/>
        <end position="69"/>
    </location>
</feature>
<evidence type="ECO:0000256" key="3">
    <source>
        <dbReference type="ARBA" id="ARBA00023163"/>
    </source>
</evidence>
<comment type="caution">
    <text evidence="6">The sequence shown here is derived from an EMBL/GenBank/DDBJ whole genome shotgun (WGS) entry which is preliminary data.</text>
</comment>
<dbReference type="PANTHER" id="PTHR47506:SF7">
    <property type="entry name" value="TRANSCRIPTIONAL REGULATORY PROTEIN"/>
    <property type="match status" value="1"/>
</dbReference>
<keyword evidence="2 4" id="KW-0238">DNA-binding</keyword>
<organism evidence="6 7">
    <name type="scientific">Novosphingobium olei</name>
    <dbReference type="NCBI Taxonomy" id="2728851"/>
    <lineage>
        <taxon>Bacteria</taxon>
        <taxon>Pseudomonadati</taxon>
        <taxon>Pseudomonadota</taxon>
        <taxon>Alphaproteobacteria</taxon>
        <taxon>Sphingomonadales</taxon>
        <taxon>Sphingomonadaceae</taxon>
        <taxon>Novosphingobium</taxon>
    </lineage>
</organism>
<evidence type="ECO:0000256" key="1">
    <source>
        <dbReference type="ARBA" id="ARBA00023015"/>
    </source>
</evidence>
<evidence type="ECO:0000259" key="5">
    <source>
        <dbReference type="PROSITE" id="PS50977"/>
    </source>
</evidence>
<dbReference type="SUPFAM" id="SSF48498">
    <property type="entry name" value="Tetracyclin repressor-like, C-terminal domain"/>
    <property type="match status" value="1"/>
</dbReference>
<dbReference type="PANTHER" id="PTHR47506">
    <property type="entry name" value="TRANSCRIPTIONAL REGULATORY PROTEIN"/>
    <property type="match status" value="1"/>
</dbReference>
<dbReference type="GO" id="GO:0003677">
    <property type="term" value="F:DNA binding"/>
    <property type="evidence" value="ECO:0007669"/>
    <property type="project" value="UniProtKB-UniRule"/>
</dbReference>
<evidence type="ECO:0000256" key="2">
    <source>
        <dbReference type="ARBA" id="ARBA00023125"/>
    </source>
</evidence>
<dbReference type="InterPro" id="IPR001647">
    <property type="entry name" value="HTH_TetR"/>
</dbReference>
<protein>
    <submittedName>
        <fullName evidence="6">TetR/AcrR family transcriptional regulator</fullName>
    </submittedName>
</protein>
<evidence type="ECO:0000313" key="7">
    <source>
        <dbReference type="Proteomes" id="UP000583556"/>
    </source>
</evidence>
<gene>
    <name evidence="6" type="ORF">HHL27_09395</name>
</gene>
<dbReference type="PROSITE" id="PS50977">
    <property type="entry name" value="HTH_TETR_2"/>
    <property type="match status" value="1"/>
</dbReference>
<dbReference type="Pfam" id="PF21993">
    <property type="entry name" value="TetR_C_13_2"/>
    <property type="match status" value="1"/>
</dbReference>
<dbReference type="Proteomes" id="UP000583556">
    <property type="component" value="Unassembled WGS sequence"/>
</dbReference>
<dbReference type="InterPro" id="IPR009057">
    <property type="entry name" value="Homeodomain-like_sf"/>
</dbReference>
<dbReference type="Gene3D" id="1.10.357.10">
    <property type="entry name" value="Tetracycline Repressor, domain 2"/>
    <property type="match status" value="1"/>
</dbReference>
<dbReference type="Gene3D" id="1.10.10.60">
    <property type="entry name" value="Homeodomain-like"/>
    <property type="match status" value="1"/>
</dbReference>
<keyword evidence="7" id="KW-1185">Reference proteome</keyword>
<dbReference type="InterPro" id="IPR054156">
    <property type="entry name" value="YxaF_TetR_C"/>
</dbReference>
<dbReference type="RefSeq" id="WP_169493144.1">
    <property type="nucleotide sequence ID" value="NZ_JABBGM010000003.1"/>
</dbReference>
<keyword evidence="1" id="KW-0805">Transcription regulation</keyword>
<reference evidence="6 7" key="1">
    <citation type="submission" date="2020-04" db="EMBL/GenBank/DDBJ databases">
        <title>Novosphingobium sp. TW-4 isolated from soil.</title>
        <authorList>
            <person name="Dahal R.H."/>
            <person name="Chaudhary D.K."/>
        </authorList>
    </citation>
    <scope>NUCLEOTIDE SEQUENCE [LARGE SCALE GENOMIC DNA]</scope>
    <source>
        <strain evidence="6 7">TW-4</strain>
    </source>
</reference>
<proteinExistence type="predicted"/>
<name>A0A7Y0BNS8_9SPHN</name>
<dbReference type="Pfam" id="PF00440">
    <property type="entry name" value="TetR_N"/>
    <property type="match status" value="1"/>
</dbReference>
<sequence length="194" mass="20793">MANKSAHKAKMRDTIVREASFALRSKGLNGVSVAELMQRAGLTHGGFYAYYKNRDELVAEAIAEMFSGTGRMLDASLAGSPPKEGLAALLDFYLSEANVRNIEKGCAIPALSSEASRMPLAARRTFEEGVQMFQTRLAAALKDAGCAEEESLARSVLAEMVGALTLARTMQDQTAAVAFVDSARADLKKRLGLT</sequence>
<evidence type="ECO:0000256" key="4">
    <source>
        <dbReference type="PROSITE-ProRule" id="PRU00335"/>
    </source>
</evidence>
<dbReference type="SUPFAM" id="SSF46689">
    <property type="entry name" value="Homeodomain-like"/>
    <property type="match status" value="1"/>
</dbReference>
<accession>A0A7Y0BNS8</accession>
<feature type="DNA-binding region" description="H-T-H motif" evidence="4">
    <location>
        <begin position="32"/>
        <end position="51"/>
    </location>
</feature>